<keyword evidence="4 8" id="KW-0812">Transmembrane</keyword>
<feature type="transmembrane region" description="Helical" evidence="8">
    <location>
        <begin position="61"/>
        <end position="87"/>
    </location>
</feature>
<evidence type="ECO:0000313" key="10">
    <source>
        <dbReference type="EMBL" id="MFC6787404.1"/>
    </source>
</evidence>
<dbReference type="Gene3D" id="1.20.1540.10">
    <property type="entry name" value="Rhomboid-like"/>
    <property type="match status" value="1"/>
</dbReference>
<comment type="caution">
    <text evidence="10">The sequence shown here is derived from an EMBL/GenBank/DDBJ whole genome shotgun (WGS) entry which is preliminary data.</text>
</comment>
<dbReference type="GeneID" id="81210524"/>
<evidence type="ECO:0000256" key="7">
    <source>
        <dbReference type="ARBA" id="ARBA00023136"/>
    </source>
</evidence>
<keyword evidence="11" id="KW-1185">Reference proteome</keyword>
<comment type="subcellular location">
    <subcellularLocation>
        <location evidence="1">Membrane</location>
        <topology evidence="1">Multi-pass membrane protein</topology>
    </subcellularLocation>
</comment>
<comment type="similarity">
    <text evidence="2">Belongs to the peptidase S54 family.</text>
</comment>
<evidence type="ECO:0000256" key="1">
    <source>
        <dbReference type="ARBA" id="ARBA00004141"/>
    </source>
</evidence>
<reference evidence="10 11" key="1">
    <citation type="journal article" date="2019" name="Int. J. Syst. Evol. Microbiol.">
        <title>The Global Catalogue of Microorganisms (GCM) 10K type strain sequencing project: providing services to taxonomists for standard genome sequencing and annotation.</title>
        <authorList>
            <consortium name="The Broad Institute Genomics Platform"/>
            <consortium name="The Broad Institute Genome Sequencing Center for Infectious Disease"/>
            <person name="Wu L."/>
            <person name="Ma J."/>
        </authorList>
    </citation>
    <scope>NUCLEOTIDE SEQUENCE [LARGE SCALE GENOMIC DNA]</scope>
    <source>
        <strain evidence="10 11">SYNS20</strain>
    </source>
</reference>
<dbReference type="GO" id="GO:0006508">
    <property type="term" value="P:proteolysis"/>
    <property type="evidence" value="ECO:0007669"/>
    <property type="project" value="UniProtKB-KW"/>
</dbReference>
<feature type="transmembrane region" description="Helical" evidence="8">
    <location>
        <begin position="20"/>
        <end position="41"/>
    </location>
</feature>
<dbReference type="Pfam" id="PF01694">
    <property type="entry name" value="Rhomboid"/>
    <property type="match status" value="1"/>
</dbReference>
<keyword evidence="7 8" id="KW-0472">Membrane</keyword>
<dbReference type="PANTHER" id="PTHR43066:SF1">
    <property type="entry name" value="RHOMBOID PROTEIN 2"/>
    <property type="match status" value="1"/>
</dbReference>
<gene>
    <name evidence="10" type="ORF">ACFQFD_15770</name>
</gene>
<dbReference type="EMBL" id="JBHSWX010000012">
    <property type="protein sequence ID" value="MFC6787404.1"/>
    <property type="molecule type" value="Genomic_DNA"/>
</dbReference>
<evidence type="ECO:0000256" key="4">
    <source>
        <dbReference type="ARBA" id="ARBA00022692"/>
    </source>
</evidence>
<dbReference type="InterPro" id="IPR022764">
    <property type="entry name" value="Peptidase_S54_rhomboid_dom"/>
</dbReference>
<feature type="transmembrane region" description="Helical" evidence="8">
    <location>
        <begin position="118"/>
        <end position="139"/>
    </location>
</feature>
<evidence type="ECO:0000256" key="8">
    <source>
        <dbReference type="SAM" id="Phobius"/>
    </source>
</evidence>
<dbReference type="AlphaFoldDB" id="A0ABD5TED4"/>
<dbReference type="GO" id="GO:0016020">
    <property type="term" value="C:membrane"/>
    <property type="evidence" value="ECO:0007669"/>
    <property type="project" value="UniProtKB-SubCell"/>
</dbReference>
<evidence type="ECO:0000313" key="11">
    <source>
        <dbReference type="Proteomes" id="UP001596443"/>
    </source>
</evidence>
<feature type="transmembrane region" description="Helical" evidence="8">
    <location>
        <begin position="94"/>
        <end position="112"/>
    </location>
</feature>
<dbReference type="GO" id="GO:0008233">
    <property type="term" value="F:peptidase activity"/>
    <property type="evidence" value="ECO:0007669"/>
    <property type="project" value="UniProtKB-KW"/>
</dbReference>
<dbReference type="Proteomes" id="UP001596443">
    <property type="component" value="Unassembled WGS sequence"/>
</dbReference>
<evidence type="ECO:0000259" key="9">
    <source>
        <dbReference type="Pfam" id="PF01694"/>
    </source>
</evidence>
<keyword evidence="5 10" id="KW-0378">Hydrolase</keyword>
<proteinExistence type="inferred from homology"/>
<sequence>MRALAAWGRSRPLRPVIDTLGLMAAVSAAFWLVDLFARPMARFLFVLSAPPLVHPWTLVTSVYAHVGIGHLLVNAVVVLVAGLPVAAGTTRPRFHAFVLATGAIAGLAQVWLGGLLVPASVGVVGSSGAAFALTGYVVAANPAADALGRVAKRVNVPPRAVTLLVAVLALLVAVAFSGPGSALIAHVVGLATGLLAGRARLLRV</sequence>
<protein>
    <submittedName>
        <fullName evidence="10">Rhomboid family intramembrane serine protease</fullName>
        <ecNumber evidence="10">3.4.21.105</ecNumber>
    </submittedName>
</protein>
<dbReference type="RefSeq" id="WP_284061565.1">
    <property type="nucleotide sequence ID" value="NZ_CP126158.1"/>
</dbReference>
<feature type="transmembrane region" description="Helical" evidence="8">
    <location>
        <begin position="183"/>
        <end position="201"/>
    </location>
</feature>
<evidence type="ECO:0000256" key="6">
    <source>
        <dbReference type="ARBA" id="ARBA00022989"/>
    </source>
</evidence>
<keyword evidence="6 8" id="KW-1133">Transmembrane helix</keyword>
<dbReference type="EC" id="3.4.21.105" evidence="10"/>
<evidence type="ECO:0000256" key="2">
    <source>
        <dbReference type="ARBA" id="ARBA00009045"/>
    </source>
</evidence>
<dbReference type="InterPro" id="IPR035952">
    <property type="entry name" value="Rhomboid-like_sf"/>
</dbReference>
<feature type="domain" description="Peptidase S54 rhomboid" evidence="9">
    <location>
        <begin position="55"/>
        <end position="198"/>
    </location>
</feature>
<feature type="transmembrane region" description="Helical" evidence="8">
    <location>
        <begin position="160"/>
        <end position="177"/>
    </location>
</feature>
<evidence type="ECO:0000256" key="3">
    <source>
        <dbReference type="ARBA" id="ARBA00022670"/>
    </source>
</evidence>
<keyword evidence="3 10" id="KW-0645">Protease</keyword>
<accession>A0ABD5TED4</accession>
<organism evidence="10 11">
    <name type="scientific">Halobaculum halobium</name>
    <dbReference type="NCBI Taxonomy" id="3032281"/>
    <lineage>
        <taxon>Archaea</taxon>
        <taxon>Methanobacteriati</taxon>
        <taxon>Methanobacteriota</taxon>
        <taxon>Stenosarchaea group</taxon>
        <taxon>Halobacteria</taxon>
        <taxon>Halobacteriales</taxon>
        <taxon>Haloferacaceae</taxon>
        <taxon>Halobaculum</taxon>
    </lineage>
</organism>
<evidence type="ECO:0000256" key="5">
    <source>
        <dbReference type="ARBA" id="ARBA00022801"/>
    </source>
</evidence>
<name>A0ABD5TED4_9EURY</name>
<dbReference type="PANTHER" id="PTHR43066">
    <property type="entry name" value="RHOMBOID-RELATED PROTEIN"/>
    <property type="match status" value="1"/>
</dbReference>
<dbReference type="SUPFAM" id="SSF144091">
    <property type="entry name" value="Rhomboid-like"/>
    <property type="match status" value="1"/>
</dbReference>